<name>A0A2B7XVJ3_POLH7</name>
<reference evidence="2 3" key="1">
    <citation type="submission" date="2017-10" db="EMBL/GenBank/DDBJ databases">
        <title>Comparative genomics in systemic dimorphic fungi from Ajellomycetaceae.</title>
        <authorList>
            <person name="Munoz J.F."/>
            <person name="Mcewen J.G."/>
            <person name="Clay O.K."/>
            <person name="Cuomo C.A."/>
        </authorList>
    </citation>
    <scope>NUCLEOTIDE SEQUENCE [LARGE SCALE GENOMIC DNA]</scope>
    <source>
        <strain evidence="2 3">UAMH7299</strain>
    </source>
</reference>
<protein>
    <recommendedName>
        <fullName evidence="4">Vacuolar protein sorting-associated protein 62</fullName>
    </recommendedName>
</protein>
<evidence type="ECO:0008006" key="4">
    <source>
        <dbReference type="Google" id="ProtNLM"/>
    </source>
</evidence>
<dbReference type="Pfam" id="PF06101">
    <property type="entry name" value="Vps62"/>
    <property type="match status" value="1"/>
</dbReference>
<organism evidence="2 3">
    <name type="scientific">Polytolypa hystricis (strain UAMH7299)</name>
    <dbReference type="NCBI Taxonomy" id="1447883"/>
    <lineage>
        <taxon>Eukaryota</taxon>
        <taxon>Fungi</taxon>
        <taxon>Dikarya</taxon>
        <taxon>Ascomycota</taxon>
        <taxon>Pezizomycotina</taxon>
        <taxon>Eurotiomycetes</taxon>
        <taxon>Eurotiomycetidae</taxon>
        <taxon>Onygenales</taxon>
        <taxon>Onygenales incertae sedis</taxon>
        <taxon>Polytolypa</taxon>
    </lineage>
</organism>
<dbReference type="OrthoDB" id="188042at2759"/>
<dbReference type="AlphaFoldDB" id="A0A2B7XVJ3"/>
<comment type="caution">
    <text evidence="2">The sequence shown here is derived from an EMBL/GenBank/DDBJ whole genome shotgun (WGS) entry which is preliminary data.</text>
</comment>
<keyword evidence="3" id="KW-1185">Reference proteome</keyword>
<gene>
    <name evidence="2" type="ORF">AJ80_06678</name>
</gene>
<evidence type="ECO:0000313" key="3">
    <source>
        <dbReference type="Proteomes" id="UP000224634"/>
    </source>
</evidence>
<evidence type="ECO:0000256" key="1">
    <source>
        <dbReference type="SAM" id="MobiDB-lite"/>
    </source>
</evidence>
<feature type="compositionally biased region" description="Polar residues" evidence="1">
    <location>
        <begin position="69"/>
        <end position="80"/>
    </location>
</feature>
<dbReference type="InterPro" id="IPR009291">
    <property type="entry name" value="Vps62"/>
</dbReference>
<accession>A0A2B7XVJ3</accession>
<sequence>MATNFIEPIRTLPVRASDWPWGLAKSSRWLAGISNALALQPPVGHGGQVPLLPPIHPLPLVTFPHQPSVVSSVNRPPTHTNHAHGPRETLNEDPAPYFATVTSLPDSPLPEELLAQDVSSGTTIHVTHSGRTGTELESIESLQAVACARAELSLTQQMKCRTRAVITILSSLIAYVSINSLVRALNPEAFIWAEEDKEEPQWLATSNSWWDRKACRWLSLCGVSHYHRVRGHYGHRKSHQNDQVPIEDNDQSWRLTWMNGNSQPQDWSNDERRLREIPEYVLEYAPLVHLYPDENFWPCDIAEHLYHITPNLNYTPVESRRNHRSLNDLDKLNDWEHGRYVFLTSNDNVEDRPAWLGGDKNIPAPGDTDDGDQLEEWSRGVTGELPDGPSDDPKSWHNKRSSGPLPRDGNLPQLDNDRPSGPMDKPHEEYDGGHLPESQFGSDGNRPLAHKGGRSDAPAVLIVVDKGDGIVDAFWFYFYSFNLGNMVFNIRFGNHVGDWEHSLVRFHNGTPKTVYFSEHSGGEAYSYKAVEKIGKRPVIYSATGTHAMYATPGTHSYILPWGLLHDRTDRGPLWDPALNSHVYTYDYKNDTLRASTVTPQAPTEWFYFAGHWGDKFYPLGDERQYRFAGQYHYVNGPLGPRFKNLGRQDACQSDETPCVIKNWIGEDRRVKRWAPVGEGEQISQQDINRFFGNTSLAAPSVDD</sequence>
<dbReference type="EMBL" id="PDNA01000116">
    <property type="protein sequence ID" value="PGH12517.1"/>
    <property type="molecule type" value="Genomic_DNA"/>
</dbReference>
<dbReference type="Proteomes" id="UP000224634">
    <property type="component" value="Unassembled WGS sequence"/>
</dbReference>
<dbReference type="STRING" id="1447883.A0A2B7XVJ3"/>
<dbReference type="PANTHER" id="PTHR48172">
    <property type="match status" value="1"/>
</dbReference>
<evidence type="ECO:0000313" key="2">
    <source>
        <dbReference type="EMBL" id="PGH12517.1"/>
    </source>
</evidence>
<feature type="compositionally biased region" description="Basic and acidic residues" evidence="1">
    <location>
        <begin position="424"/>
        <end position="434"/>
    </location>
</feature>
<feature type="region of interest" description="Disordered" evidence="1">
    <location>
        <begin position="69"/>
        <end position="91"/>
    </location>
</feature>
<feature type="region of interest" description="Disordered" evidence="1">
    <location>
        <begin position="351"/>
        <end position="453"/>
    </location>
</feature>
<dbReference type="PANTHER" id="PTHR48172:SF2">
    <property type="entry name" value="VACUOLAR PROTEIN SORTING PROTEIN 62"/>
    <property type="match status" value="1"/>
</dbReference>
<proteinExistence type="predicted"/>